<dbReference type="Pfam" id="PF01985">
    <property type="entry name" value="CRS1_YhbY"/>
    <property type="match status" value="1"/>
</dbReference>
<dbReference type="SUPFAM" id="SSF75471">
    <property type="entry name" value="YhbY-like"/>
    <property type="match status" value="1"/>
</dbReference>
<evidence type="ECO:0000256" key="2">
    <source>
        <dbReference type="PROSITE-ProRule" id="PRU00626"/>
    </source>
</evidence>
<dbReference type="OrthoDB" id="2020593at2759"/>
<protein>
    <recommendedName>
        <fullName evidence="3">CRM domain-containing protein</fullName>
    </recommendedName>
</protein>
<dbReference type="PANTHER" id="PTHR47714:SF1">
    <property type="entry name" value="RNA-BINDING CRS1 _ YHBY (CRM) DOMAIN PROTEIN"/>
    <property type="match status" value="1"/>
</dbReference>
<dbReference type="PROSITE" id="PS51295">
    <property type="entry name" value="CRM"/>
    <property type="match status" value="1"/>
</dbReference>
<dbReference type="EMBL" id="JABFUD020000017">
    <property type="protein sequence ID" value="KAI5066925.1"/>
    <property type="molecule type" value="Genomic_DNA"/>
</dbReference>
<dbReference type="GO" id="GO:0003723">
    <property type="term" value="F:RNA binding"/>
    <property type="evidence" value="ECO:0007669"/>
    <property type="project" value="UniProtKB-UniRule"/>
</dbReference>
<keyword evidence="1 2" id="KW-0694">RNA-binding</keyword>
<dbReference type="AlphaFoldDB" id="A0A9D4ZAS8"/>
<dbReference type="InterPro" id="IPR035920">
    <property type="entry name" value="YhbY-like_sf"/>
</dbReference>
<dbReference type="InterPro" id="IPR001890">
    <property type="entry name" value="RNA-binding_CRM"/>
</dbReference>
<reference evidence="4" key="1">
    <citation type="submission" date="2021-01" db="EMBL/GenBank/DDBJ databases">
        <title>Adiantum capillus-veneris genome.</title>
        <authorList>
            <person name="Fang Y."/>
            <person name="Liao Q."/>
        </authorList>
    </citation>
    <scope>NUCLEOTIDE SEQUENCE</scope>
    <source>
        <strain evidence="4">H3</strain>
        <tissue evidence="4">Leaf</tissue>
    </source>
</reference>
<feature type="domain" description="CRM" evidence="3">
    <location>
        <begin position="1"/>
        <end position="94"/>
    </location>
</feature>
<comment type="caution">
    <text evidence="4">The sequence shown here is derived from an EMBL/GenBank/DDBJ whole genome shotgun (WGS) entry which is preliminary data.</text>
</comment>
<name>A0A9D4ZAS8_ADICA</name>
<dbReference type="SMART" id="SM01103">
    <property type="entry name" value="CRS1_YhbY"/>
    <property type="match status" value="1"/>
</dbReference>
<sequence>MIHSIARPDLNWSDVILVQIGKAGVTESLAKAVSDALEAKEILKLKVLDNCPDELEVVISKIEEATQGQVVGFKRAVLEEQWVEECEHKNEEKLCEARGRSINLSAPDWSLEHSMLSSIGGGLTPVFDTQQENYDLIDASW</sequence>
<dbReference type="GO" id="GO:0009507">
    <property type="term" value="C:chloroplast"/>
    <property type="evidence" value="ECO:0007669"/>
    <property type="project" value="TreeGrafter"/>
</dbReference>
<gene>
    <name evidence="4" type="ORF">GOP47_0017453</name>
</gene>
<evidence type="ECO:0000256" key="1">
    <source>
        <dbReference type="ARBA" id="ARBA00022884"/>
    </source>
</evidence>
<dbReference type="Proteomes" id="UP000886520">
    <property type="component" value="Chromosome 17"/>
</dbReference>
<dbReference type="Gene3D" id="3.30.110.60">
    <property type="entry name" value="YhbY-like"/>
    <property type="match status" value="1"/>
</dbReference>
<dbReference type="PANTHER" id="PTHR47714">
    <property type="entry name" value="CRS1/YHBY DOMAIN CONTAINING PROTEIN, EXPRESSED"/>
    <property type="match status" value="1"/>
</dbReference>
<evidence type="ECO:0000259" key="3">
    <source>
        <dbReference type="PROSITE" id="PS51295"/>
    </source>
</evidence>
<evidence type="ECO:0000313" key="4">
    <source>
        <dbReference type="EMBL" id="KAI5066925.1"/>
    </source>
</evidence>
<proteinExistence type="predicted"/>
<evidence type="ECO:0000313" key="5">
    <source>
        <dbReference type="Proteomes" id="UP000886520"/>
    </source>
</evidence>
<organism evidence="4 5">
    <name type="scientific">Adiantum capillus-veneris</name>
    <name type="common">Maidenhair fern</name>
    <dbReference type="NCBI Taxonomy" id="13818"/>
    <lineage>
        <taxon>Eukaryota</taxon>
        <taxon>Viridiplantae</taxon>
        <taxon>Streptophyta</taxon>
        <taxon>Embryophyta</taxon>
        <taxon>Tracheophyta</taxon>
        <taxon>Polypodiopsida</taxon>
        <taxon>Polypodiidae</taxon>
        <taxon>Polypodiales</taxon>
        <taxon>Pteridineae</taxon>
        <taxon>Pteridaceae</taxon>
        <taxon>Vittarioideae</taxon>
        <taxon>Adiantum</taxon>
    </lineage>
</organism>
<accession>A0A9D4ZAS8</accession>
<keyword evidence="5" id="KW-1185">Reference proteome</keyword>